<evidence type="ECO:0008006" key="4">
    <source>
        <dbReference type="Google" id="ProtNLM"/>
    </source>
</evidence>
<protein>
    <recommendedName>
        <fullName evidence="4">C2H2-type domain-containing protein</fullName>
    </recommendedName>
</protein>
<dbReference type="PANTHER" id="PTHR38166">
    <property type="entry name" value="C2H2-TYPE DOMAIN-CONTAINING PROTEIN-RELATED"/>
    <property type="match status" value="1"/>
</dbReference>
<proteinExistence type="predicted"/>
<comment type="caution">
    <text evidence="2">The sequence shown here is derived from an EMBL/GenBank/DDBJ whole genome shotgun (WGS) entry which is preliminary data.</text>
</comment>
<keyword evidence="3" id="KW-1185">Reference proteome</keyword>
<dbReference type="AlphaFoldDB" id="A0AA40BTH3"/>
<organism evidence="2 3">
    <name type="scientific">Schizothecium vesticola</name>
    <dbReference type="NCBI Taxonomy" id="314040"/>
    <lineage>
        <taxon>Eukaryota</taxon>
        <taxon>Fungi</taxon>
        <taxon>Dikarya</taxon>
        <taxon>Ascomycota</taxon>
        <taxon>Pezizomycotina</taxon>
        <taxon>Sordariomycetes</taxon>
        <taxon>Sordariomycetidae</taxon>
        <taxon>Sordariales</taxon>
        <taxon>Schizotheciaceae</taxon>
        <taxon>Schizothecium</taxon>
    </lineage>
</organism>
<name>A0AA40BTH3_9PEZI</name>
<dbReference type="Proteomes" id="UP001172155">
    <property type="component" value="Unassembled WGS sequence"/>
</dbReference>
<evidence type="ECO:0000313" key="2">
    <source>
        <dbReference type="EMBL" id="KAK0740095.1"/>
    </source>
</evidence>
<evidence type="ECO:0000256" key="1">
    <source>
        <dbReference type="SAM" id="MobiDB-lite"/>
    </source>
</evidence>
<dbReference type="EMBL" id="JAUKUD010000006">
    <property type="protein sequence ID" value="KAK0740095.1"/>
    <property type="molecule type" value="Genomic_DNA"/>
</dbReference>
<evidence type="ECO:0000313" key="3">
    <source>
        <dbReference type="Proteomes" id="UP001172155"/>
    </source>
</evidence>
<reference evidence="2" key="1">
    <citation type="submission" date="2023-06" db="EMBL/GenBank/DDBJ databases">
        <title>Genome-scale phylogeny and comparative genomics of the fungal order Sordariales.</title>
        <authorList>
            <consortium name="Lawrence Berkeley National Laboratory"/>
            <person name="Hensen N."/>
            <person name="Bonometti L."/>
            <person name="Westerberg I."/>
            <person name="Brannstrom I.O."/>
            <person name="Guillou S."/>
            <person name="Cros-Aarteil S."/>
            <person name="Calhoun S."/>
            <person name="Haridas S."/>
            <person name="Kuo A."/>
            <person name="Mondo S."/>
            <person name="Pangilinan J."/>
            <person name="Riley R."/>
            <person name="LaButti K."/>
            <person name="Andreopoulos B."/>
            <person name="Lipzen A."/>
            <person name="Chen C."/>
            <person name="Yanf M."/>
            <person name="Daum C."/>
            <person name="Ng V."/>
            <person name="Clum A."/>
            <person name="Steindorff A."/>
            <person name="Ohm R."/>
            <person name="Martin F."/>
            <person name="Silar P."/>
            <person name="Natvig D."/>
            <person name="Lalanne C."/>
            <person name="Gautier V."/>
            <person name="Ament-velasquez S.L."/>
            <person name="Kruys A."/>
            <person name="Hutchinson M.I."/>
            <person name="Powell A.J."/>
            <person name="Barry K."/>
            <person name="Miller A.N."/>
            <person name="Grigoriev I.V."/>
            <person name="Debuchy R."/>
            <person name="Gladieux P."/>
            <person name="Thoren M.H."/>
            <person name="Johannesson H."/>
        </authorList>
    </citation>
    <scope>NUCLEOTIDE SEQUENCE</scope>
    <source>
        <strain evidence="2">SMH3187-1</strain>
    </source>
</reference>
<dbReference type="PANTHER" id="PTHR38166:SF1">
    <property type="entry name" value="C2H2-TYPE DOMAIN-CONTAINING PROTEIN"/>
    <property type="match status" value="1"/>
</dbReference>
<feature type="compositionally biased region" description="Basic residues" evidence="1">
    <location>
        <begin position="137"/>
        <end position="152"/>
    </location>
</feature>
<gene>
    <name evidence="2" type="ORF">B0T18DRAFT_448818</name>
</gene>
<feature type="compositionally biased region" description="Basic and acidic residues" evidence="1">
    <location>
        <begin position="94"/>
        <end position="105"/>
    </location>
</feature>
<accession>A0AA40BTH3</accession>
<feature type="compositionally biased region" description="Gly residues" evidence="1">
    <location>
        <begin position="165"/>
        <end position="178"/>
    </location>
</feature>
<sequence length="426" mass="46826">MQAAATTETMDPGLLRLPRRHSTVRAHSSHVDEDVAAYSPAKEAVRPLDIDDLKKAPTDQALATTISSSHKPSHPLDSAIGLGSSVASNNGLQKLEDLSGDDPCHHGGSIPVADDQEEDTLLSLPYRRAGDGPGSSKRNRVCRRLRQRRKRRNSSDDEDDDDGNGKGNGDNGRGGLAGQGTVARHFHPSEYSCPFRKRSPAMFNVRKHPKCATKSWKTLSDLKKHVTEDHQRVKTFPCLRCGENCGSPEGMQAHWQSSQMCDPKPVVATAPQRWEDGISERTCEILRSRKDEKKVTNWEQLWVVLFGQGVPVEDCGFVPVVELEELLVEFNTKVPRPAGELHERLCSFLGNGMCDQSRHSAGEIADFVMQWINSFHASCRDIPSREQNAAGAQTKPGQISTTEHAAHLGVKPFWITIGALPGSTII</sequence>
<feature type="region of interest" description="Disordered" evidence="1">
    <location>
        <begin position="64"/>
        <end position="180"/>
    </location>
</feature>